<sequence>MIIVISMNWAVRVCAACIFCLLVGTAILHQMLVRMLPDWEWQLRQRDVHLLVQAGNRSFPLLPRQPCPRHLAIVVLSAVGHFVERRAIRSTWAGDAVRPTARVFFLLGTTANGSLQRRVEEESIAHRDIIQGEFLDSYYNLTLKTIHLLKWASERCPQTRYVVKTDDDIYVNVPNLIAYLRESASDSRFLAGKLVTGEKPARNPFIKFYVHPRLYPADEFPDYLSGSGYVMSIDVAAALLRTAMRMRLLYFEDVFTTGLVAEKLGIARVDSSCFTYWEQEDQCCQRRLVTINLMTPERMRRTWRVVHDADLPCDDSASVEEKTRHGEDGSTEEQCERCRNIAVPVNARYEI</sequence>
<evidence type="ECO:0000256" key="7">
    <source>
        <dbReference type="ARBA" id="ARBA00022989"/>
    </source>
</evidence>
<evidence type="ECO:0000256" key="5">
    <source>
        <dbReference type="ARBA" id="ARBA00022692"/>
    </source>
</evidence>
<keyword evidence="10" id="KW-0325">Glycoprotein</keyword>
<evidence type="ECO:0000256" key="11">
    <source>
        <dbReference type="RuleBase" id="RU363063"/>
    </source>
</evidence>
<evidence type="ECO:0000256" key="1">
    <source>
        <dbReference type="ARBA" id="ARBA00004323"/>
    </source>
</evidence>
<dbReference type="Proteomes" id="UP000821853">
    <property type="component" value="Chromosome 2"/>
</dbReference>
<dbReference type="PANTHER" id="PTHR11214:SF314">
    <property type="entry name" value="HEXOSYLTRANSFERASE"/>
    <property type="match status" value="1"/>
</dbReference>
<dbReference type="Pfam" id="PF01762">
    <property type="entry name" value="Galactosyl_T"/>
    <property type="match status" value="1"/>
</dbReference>
<evidence type="ECO:0000256" key="9">
    <source>
        <dbReference type="ARBA" id="ARBA00023136"/>
    </source>
</evidence>
<evidence type="ECO:0000313" key="13">
    <source>
        <dbReference type="Proteomes" id="UP000821853"/>
    </source>
</evidence>
<comment type="subcellular location">
    <subcellularLocation>
        <location evidence="1 11">Golgi apparatus membrane</location>
        <topology evidence="1 11">Single-pass type II membrane protein</topology>
    </subcellularLocation>
</comment>
<dbReference type="FunFam" id="3.90.550.50:FF:000001">
    <property type="entry name" value="Hexosyltransferase"/>
    <property type="match status" value="1"/>
</dbReference>
<keyword evidence="5" id="KW-0812">Transmembrane</keyword>
<evidence type="ECO:0000256" key="3">
    <source>
        <dbReference type="ARBA" id="ARBA00022676"/>
    </source>
</evidence>
<evidence type="ECO:0000256" key="10">
    <source>
        <dbReference type="ARBA" id="ARBA00023180"/>
    </source>
</evidence>
<evidence type="ECO:0000256" key="6">
    <source>
        <dbReference type="ARBA" id="ARBA00022968"/>
    </source>
</evidence>
<evidence type="ECO:0000256" key="2">
    <source>
        <dbReference type="ARBA" id="ARBA00008661"/>
    </source>
</evidence>
<name>A0A9J6FYM0_HAELO</name>
<evidence type="ECO:0000313" key="12">
    <source>
        <dbReference type="EMBL" id="KAH9367871.1"/>
    </source>
</evidence>
<keyword evidence="3 11" id="KW-0328">Glycosyltransferase</keyword>
<keyword evidence="9" id="KW-0472">Membrane</keyword>
<reference evidence="12 13" key="1">
    <citation type="journal article" date="2020" name="Cell">
        <title>Large-Scale Comparative Analyses of Tick Genomes Elucidate Their Genetic Diversity and Vector Capacities.</title>
        <authorList>
            <consortium name="Tick Genome and Microbiome Consortium (TIGMIC)"/>
            <person name="Jia N."/>
            <person name="Wang J."/>
            <person name="Shi W."/>
            <person name="Du L."/>
            <person name="Sun Y."/>
            <person name="Zhan W."/>
            <person name="Jiang J.F."/>
            <person name="Wang Q."/>
            <person name="Zhang B."/>
            <person name="Ji P."/>
            <person name="Bell-Sakyi L."/>
            <person name="Cui X.M."/>
            <person name="Yuan T.T."/>
            <person name="Jiang B.G."/>
            <person name="Yang W.F."/>
            <person name="Lam T.T."/>
            <person name="Chang Q.C."/>
            <person name="Ding S.J."/>
            <person name="Wang X.J."/>
            <person name="Zhu J.G."/>
            <person name="Ruan X.D."/>
            <person name="Zhao L."/>
            <person name="Wei J.T."/>
            <person name="Ye R.Z."/>
            <person name="Que T.C."/>
            <person name="Du C.H."/>
            <person name="Zhou Y.H."/>
            <person name="Cheng J.X."/>
            <person name="Dai P.F."/>
            <person name="Guo W.B."/>
            <person name="Han X.H."/>
            <person name="Huang E.J."/>
            <person name="Li L.F."/>
            <person name="Wei W."/>
            <person name="Gao Y.C."/>
            <person name="Liu J.Z."/>
            <person name="Shao H.Z."/>
            <person name="Wang X."/>
            <person name="Wang C.C."/>
            <person name="Yang T.C."/>
            <person name="Huo Q.B."/>
            <person name="Li W."/>
            <person name="Chen H.Y."/>
            <person name="Chen S.E."/>
            <person name="Zhou L.G."/>
            <person name="Ni X.B."/>
            <person name="Tian J.H."/>
            <person name="Sheng Y."/>
            <person name="Liu T."/>
            <person name="Pan Y.S."/>
            <person name="Xia L.Y."/>
            <person name="Li J."/>
            <person name="Zhao F."/>
            <person name="Cao W.C."/>
        </authorList>
    </citation>
    <scope>NUCLEOTIDE SEQUENCE [LARGE SCALE GENOMIC DNA]</scope>
    <source>
        <strain evidence="12">HaeL-2018</strain>
    </source>
</reference>
<dbReference type="PANTHER" id="PTHR11214">
    <property type="entry name" value="BETA-1,3-N-ACETYLGLUCOSAMINYLTRANSFERASE"/>
    <property type="match status" value="1"/>
</dbReference>
<dbReference type="GO" id="GO:0006493">
    <property type="term" value="P:protein O-linked glycosylation"/>
    <property type="evidence" value="ECO:0007669"/>
    <property type="project" value="TreeGrafter"/>
</dbReference>
<keyword evidence="13" id="KW-1185">Reference proteome</keyword>
<protein>
    <recommendedName>
        <fullName evidence="11">Hexosyltransferase</fullName>
        <ecNumber evidence="11">2.4.1.-</ecNumber>
    </recommendedName>
</protein>
<keyword evidence="7" id="KW-1133">Transmembrane helix</keyword>
<dbReference type="GO" id="GO:0016758">
    <property type="term" value="F:hexosyltransferase activity"/>
    <property type="evidence" value="ECO:0007669"/>
    <property type="project" value="InterPro"/>
</dbReference>
<dbReference type="EMBL" id="JABSTR010000004">
    <property type="protein sequence ID" value="KAH9367871.1"/>
    <property type="molecule type" value="Genomic_DNA"/>
</dbReference>
<dbReference type="Gene3D" id="3.90.550.50">
    <property type="match status" value="1"/>
</dbReference>
<proteinExistence type="inferred from homology"/>
<comment type="caution">
    <text evidence="12">The sequence shown here is derived from an EMBL/GenBank/DDBJ whole genome shotgun (WGS) entry which is preliminary data.</text>
</comment>
<organism evidence="12 13">
    <name type="scientific">Haemaphysalis longicornis</name>
    <name type="common">Bush tick</name>
    <dbReference type="NCBI Taxonomy" id="44386"/>
    <lineage>
        <taxon>Eukaryota</taxon>
        <taxon>Metazoa</taxon>
        <taxon>Ecdysozoa</taxon>
        <taxon>Arthropoda</taxon>
        <taxon>Chelicerata</taxon>
        <taxon>Arachnida</taxon>
        <taxon>Acari</taxon>
        <taxon>Parasitiformes</taxon>
        <taxon>Ixodida</taxon>
        <taxon>Ixodoidea</taxon>
        <taxon>Ixodidae</taxon>
        <taxon>Haemaphysalinae</taxon>
        <taxon>Haemaphysalis</taxon>
    </lineage>
</organism>
<dbReference type="VEuPathDB" id="VectorBase:HLOH_062995"/>
<dbReference type="OMA" id="DTRERWY"/>
<dbReference type="InterPro" id="IPR002659">
    <property type="entry name" value="Glyco_trans_31"/>
</dbReference>
<evidence type="ECO:0000256" key="8">
    <source>
        <dbReference type="ARBA" id="ARBA00023034"/>
    </source>
</evidence>
<gene>
    <name evidence="12" type="ORF">HPB48_021480</name>
</gene>
<dbReference type="EC" id="2.4.1.-" evidence="11"/>
<keyword evidence="8 11" id="KW-0333">Golgi apparatus</keyword>
<evidence type="ECO:0000256" key="4">
    <source>
        <dbReference type="ARBA" id="ARBA00022679"/>
    </source>
</evidence>
<dbReference type="GO" id="GO:0000139">
    <property type="term" value="C:Golgi membrane"/>
    <property type="evidence" value="ECO:0007669"/>
    <property type="project" value="UniProtKB-SubCell"/>
</dbReference>
<accession>A0A9J6FYM0</accession>
<keyword evidence="6" id="KW-0735">Signal-anchor</keyword>
<keyword evidence="4" id="KW-0808">Transferase</keyword>
<comment type="similarity">
    <text evidence="2 11">Belongs to the glycosyltransferase 31 family.</text>
</comment>
<dbReference type="OrthoDB" id="5512589at2759"/>
<dbReference type="AlphaFoldDB" id="A0A9J6FYM0"/>